<comment type="caution">
    <text evidence="1">The sequence shown here is derived from an EMBL/GenBank/DDBJ whole genome shotgun (WGS) entry which is preliminary data.</text>
</comment>
<name>A0ACC0I1E0_9ERIC</name>
<protein>
    <submittedName>
        <fullName evidence="1">Uncharacterized protein</fullName>
    </submittedName>
</protein>
<gene>
    <name evidence="1" type="ORF">LOK49_LG04G03487</name>
</gene>
<sequence length="116" mass="13064">MIVLGDLNRSLKIGPRIEVLKNPLLYVPVLPFHVVRQIGCSRRPFAQDDIARGRRSLDGQDELAVGLRTRTAVGFAGKWVDHHLQPSDWDWENELWGSKRSFAGGGLDLDLEKCES</sequence>
<proteinExistence type="predicted"/>
<dbReference type="Proteomes" id="UP001060215">
    <property type="component" value="Chromosome 2"/>
</dbReference>
<accession>A0ACC0I1E0</accession>
<evidence type="ECO:0000313" key="2">
    <source>
        <dbReference type="Proteomes" id="UP001060215"/>
    </source>
</evidence>
<evidence type="ECO:0000313" key="1">
    <source>
        <dbReference type="EMBL" id="KAI8019102.1"/>
    </source>
</evidence>
<organism evidence="1 2">
    <name type="scientific">Camellia lanceoleosa</name>
    <dbReference type="NCBI Taxonomy" id="1840588"/>
    <lineage>
        <taxon>Eukaryota</taxon>
        <taxon>Viridiplantae</taxon>
        <taxon>Streptophyta</taxon>
        <taxon>Embryophyta</taxon>
        <taxon>Tracheophyta</taxon>
        <taxon>Spermatophyta</taxon>
        <taxon>Magnoliopsida</taxon>
        <taxon>eudicotyledons</taxon>
        <taxon>Gunneridae</taxon>
        <taxon>Pentapetalae</taxon>
        <taxon>asterids</taxon>
        <taxon>Ericales</taxon>
        <taxon>Theaceae</taxon>
        <taxon>Camellia</taxon>
    </lineage>
</organism>
<dbReference type="EMBL" id="CM045759">
    <property type="protein sequence ID" value="KAI8019102.1"/>
    <property type="molecule type" value="Genomic_DNA"/>
</dbReference>
<reference evidence="1 2" key="1">
    <citation type="journal article" date="2022" name="Plant J.">
        <title>Chromosome-level genome of Camellia lanceoleosa provides a valuable resource for understanding genome evolution and self-incompatibility.</title>
        <authorList>
            <person name="Gong W."/>
            <person name="Xiao S."/>
            <person name="Wang L."/>
            <person name="Liao Z."/>
            <person name="Chang Y."/>
            <person name="Mo W."/>
            <person name="Hu G."/>
            <person name="Li W."/>
            <person name="Zhao G."/>
            <person name="Zhu H."/>
            <person name="Hu X."/>
            <person name="Ji K."/>
            <person name="Xiang X."/>
            <person name="Song Q."/>
            <person name="Yuan D."/>
            <person name="Jin S."/>
            <person name="Zhang L."/>
        </authorList>
    </citation>
    <scope>NUCLEOTIDE SEQUENCE [LARGE SCALE GENOMIC DNA]</scope>
    <source>
        <strain evidence="1">SQ_2022a</strain>
    </source>
</reference>
<keyword evidence="2" id="KW-1185">Reference proteome</keyword>